<dbReference type="PANTHER" id="PTHR23501:SF43">
    <property type="entry name" value="MULTIDRUG TRANSPORTER, PUTATIVE (AFU_ORTHOLOGUE AFUA_6G03040)-RELATED"/>
    <property type="match status" value="1"/>
</dbReference>
<evidence type="ECO:0000259" key="7">
    <source>
        <dbReference type="PROSITE" id="PS50850"/>
    </source>
</evidence>
<evidence type="ECO:0000256" key="1">
    <source>
        <dbReference type="ARBA" id="ARBA00004141"/>
    </source>
</evidence>
<feature type="transmembrane region" description="Helical" evidence="6">
    <location>
        <begin position="413"/>
        <end position="432"/>
    </location>
</feature>
<gene>
    <name evidence="8" type="ORF">GQ26_0261110</name>
</gene>
<dbReference type="GO" id="GO:0022857">
    <property type="term" value="F:transmembrane transporter activity"/>
    <property type="evidence" value="ECO:0007669"/>
    <property type="project" value="InterPro"/>
</dbReference>
<name>A0A093VDT1_TALMA</name>
<dbReference type="InterPro" id="IPR036259">
    <property type="entry name" value="MFS_trans_sf"/>
</dbReference>
<dbReference type="HOGENOM" id="CLU_000960_22_2_1"/>
<evidence type="ECO:0000256" key="6">
    <source>
        <dbReference type="SAM" id="Phobius"/>
    </source>
</evidence>
<evidence type="ECO:0000256" key="5">
    <source>
        <dbReference type="SAM" id="MobiDB-lite"/>
    </source>
</evidence>
<dbReference type="GO" id="GO:0005886">
    <property type="term" value="C:plasma membrane"/>
    <property type="evidence" value="ECO:0007669"/>
    <property type="project" value="TreeGrafter"/>
</dbReference>
<dbReference type="EMBL" id="JPOX01000026">
    <property type="protein sequence ID" value="KFX44856.1"/>
    <property type="molecule type" value="Genomic_DNA"/>
</dbReference>
<dbReference type="PRINTS" id="PR01036">
    <property type="entry name" value="TCRTETB"/>
</dbReference>
<feature type="transmembrane region" description="Helical" evidence="6">
    <location>
        <begin position="233"/>
        <end position="253"/>
    </location>
</feature>
<comment type="caution">
    <text evidence="8">The sequence shown here is derived from an EMBL/GenBank/DDBJ whole genome shotgun (WGS) entry which is preliminary data.</text>
</comment>
<feature type="transmembrane region" description="Helical" evidence="6">
    <location>
        <begin position="274"/>
        <end position="291"/>
    </location>
</feature>
<comment type="subcellular location">
    <subcellularLocation>
        <location evidence="1">Membrane</location>
        <topology evidence="1">Multi-pass membrane protein</topology>
    </subcellularLocation>
</comment>
<keyword evidence="4 6" id="KW-0472">Membrane</keyword>
<feature type="region of interest" description="Disordered" evidence="5">
    <location>
        <begin position="41"/>
        <end position="61"/>
    </location>
</feature>
<feature type="transmembrane region" description="Helical" evidence="6">
    <location>
        <begin position="170"/>
        <end position="192"/>
    </location>
</feature>
<feature type="compositionally biased region" description="Polar residues" evidence="5">
    <location>
        <begin position="41"/>
        <end position="54"/>
    </location>
</feature>
<keyword evidence="2 6" id="KW-0812">Transmembrane</keyword>
<dbReference type="InterPro" id="IPR020846">
    <property type="entry name" value="MFS_dom"/>
</dbReference>
<feature type="transmembrane region" description="Helical" evidence="6">
    <location>
        <begin position="444"/>
        <end position="464"/>
    </location>
</feature>
<evidence type="ECO:0000256" key="2">
    <source>
        <dbReference type="ARBA" id="ARBA00022692"/>
    </source>
</evidence>
<dbReference type="PANTHER" id="PTHR23501">
    <property type="entry name" value="MAJOR FACILITATOR SUPERFAMILY"/>
    <property type="match status" value="1"/>
</dbReference>
<dbReference type="eggNOG" id="KOG0254">
    <property type="taxonomic scope" value="Eukaryota"/>
</dbReference>
<feature type="transmembrane region" description="Helical" evidence="6">
    <location>
        <begin position="303"/>
        <end position="327"/>
    </location>
</feature>
<evidence type="ECO:0000313" key="8">
    <source>
        <dbReference type="EMBL" id="KFX44856.1"/>
    </source>
</evidence>
<accession>A0A093VDT1</accession>
<feature type="domain" description="Major facilitator superfamily (MFS) profile" evidence="7">
    <location>
        <begin position="80"/>
        <end position="575"/>
    </location>
</feature>
<evidence type="ECO:0000256" key="4">
    <source>
        <dbReference type="ARBA" id="ARBA00023136"/>
    </source>
</evidence>
<reference evidence="8" key="1">
    <citation type="journal article" date="2014" name="PLoS Genet.">
        <title>Signature Gene Expression Reveals Novel Clues to the Molecular Mechanisms of Dimorphic Transition in Penicillium marneffei.</title>
        <authorList>
            <person name="Yang E."/>
            <person name="Wang G."/>
            <person name="Cai J."/>
            <person name="Woo P.C."/>
            <person name="Lau S.K."/>
            <person name="Yuen K.-Y."/>
            <person name="Chow W.-N."/>
            <person name="Lin X."/>
        </authorList>
    </citation>
    <scope>NUCLEOTIDE SEQUENCE [LARGE SCALE GENOMIC DNA]</scope>
    <source>
        <strain evidence="8">PM1</strain>
    </source>
</reference>
<feature type="transmembrane region" description="Helical" evidence="6">
    <location>
        <begin position="144"/>
        <end position="164"/>
    </location>
</feature>
<sequence length="595" mass="64072">MNNKQIDVVSGTKDVKDDDRTLDFKSTSSITRVAENASSENIPTTINASQAPHSSDQEDSHHNAMLNRIPDLSSWRRTLIFIGLFFGLFLALMDTSIMATAVYTISLDFDSLASTLWAILAYQLSYLGFAVVFARLSDFIGRRFAVVLAFIMFVAFSLGCGWSQNINQLIIFRTFQGIGGAGLYALALIVLIEVSTVKLFAFASAFTGAVVAIAGVLGPIIGGLFTEYASWRWIFWLNGPCGAVALLCFVLGWPGKTTAYDDVARRWREFDCPGAFLLLAASVLVVFGLQEGGTGACAWSSDVVVGTIVVGSVCWILLIGWQFYVYYRGLSDRIASMFPFELLIHRRMLAGIISTVLTGFIFFTLIISLPLRFQIVNLKSASATGVHLLPLLCACGTGSFVSGALSSKKDRTFYAFAAAGCLLMIGSGLFSTLGSGLSIETKCYGFQAVLGLGVGLTFSSISIMTSTETDFKLHAVAQGIVAQVRVLGGSIGVAASNAMFNVTCARNLRGILTPEQIAGLQTNTQILATLDAVQRQAVRVAYSDAFNKSLRICLVVAAVNLVGNLFTWKGKRASIRAGTSVEGEAFRGRNMEQKV</sequence>
<organism evidence="8">
    <name type="scientific">Talaromyces marneffei PM1</name>
    <dbReference type="NCBI Taxonomy" id="1077442"/>
    <lineage>
        <taxon>Eukaryota</taxon>
        <taxon>Fungi</taxon>
        <taxon>Dikarya</taxon>
        <taxon>Ascomycota</taxon>
        <taxon>Pezizomycotina</taxon>
        <taxon>Eurotiomycetes</taxon>
        <taxon>Eurotiomycetidae</taxon>
        <taxon>Eurotiales</taxon>
        <taxon>Trichocomaceae</taxon>
        <taxon>Talaromyces</taxon>
        <taxon>Talaromyces sect. Talaromyces</taxon>
    </lineage>
</organism>
<feature type="transmembrane region" description="Helical" evidence="6">
    <location>
        <begin position="348"/>
        <end position="369"/>
    </location>
</feature>
<feature type="transmembrane region" description="Helical" evidence="6">
    <location>
        <begin position="78"/>
        <end position="103"/>
    </location>
</feature>
<dbReference type="SUPFAM" id="SSF103473">
    <property type="entry name" value="MFS general substrate transporter"/>
    <property type="match status" value="1"/>
</dbReference>
<keyword evidence="3 6" id="KW-1133">Transmembrane helix</keyword>
<feature type="transmembrane region" description="Helical" evidence="6">
    <location>
        <begin position="381"/>
        <end position="401"/>
    </location>
</feature>
<proteinExistence type="predicted"/>
<feature type="transmembrane region" description="Helical" evidence="6">
    <location>
        <begin position="199"/>
        <end position="221"/>
    </location>
</feature>
<dbReference type="PROSITE" id="PS50850">
    <property type="entry name" value="MFS"/>
    <property type="match status" value="1"/>
</dbReference>
<dbReference type="AlphaFoldDB" id="A0A093VDT1"/>
<dbReference type="InterPro" id="IPR011701">
    <property type="entry name" value="MFS"/>
</dbReference>
<protein>
    <submittedName>
        <fullName evidence="8">Putative transporter C3H1.06c</fullName>
    </submittedName>
</protein>
<dbReference type="Gene3D" id="1.20.1250.20">
    <property type="entry name" value="MFS general substrate transporter like domains"/>
    <property type="match status" value="1"/>
</dbReference>
<dbReference type="Pfam" id="PF07690">
    <property type="entry name" value="MFS_1"/>
    <property type="match status" value="1"/>
</dbReference>
<feature type="transmembrane region" description="Helical" evidence="6">
    <location>
        <begin position="115"/>
        <end position="137"/>
    </location>
</feature>
<evidence type="ECO:0000256" key="3">
    <source>
        <dbReference type="ARBA" id="ARBA00022989"/>
    </source>
</evidence>